<keyword evidence="2" id="KW-0175">Coiled coil</keyword>
<keyword evidence="4" id="KW-0456">Lyase</keyword>
<dbReference type="EMBL" id="JACHJL010000023">
    <property type="protein sequence ID" value="MBB5939361.1"/>
    <property type="molecule type" value="Genomic_DNA"/>
</dbReference>
<dbReference type="InterPro" id="IPR000335">
    <property type="entry name" value="Bleomycin-R"/>
</dbReference>
<dbReference type="GO" id="GO:0016829">
    <property type="term" value="F:lyase activity"/>
    <property type="evidence" value="ECO:0007669"/>
    <property type="project" value="UniProtKB-KW"/>
</dbReference>
<gene>
    <name evidence="4" type="ORF">FHS42_006455</name>
</gene>
<dbReference type="CDD" id="cd08349">
    <property type="entry name" value="BLMA_like"/>
    <property type="match status" value="1"/>
</dbReference>
<dbReference type="GO" id="GO:0051213">
    <property type="term" value="F:dioxygenase activity"/>
    <property type="evidence" value="ECO:0007669"/>
    <property type="project" value="UniProtKB-KW"/>
</dbReference>
<reference evidence="4 5" key="1">
    <citation type="submission" date="2020-08" db="EMBL/GenBank/DDBJ databases">
        <title>Genomic Encyclopedia of Type Strains, Phase III (KMG-III): the genomes of soil and plant-associated and newly described type strains.</title>
        <authorList>
            <person name="Whitman W."/>
        </authorList>
    </citation>
    <scope>NUCLEOTIDE SEQUENCE [LARGE SCALE GENOMIC DNA]</scope>
    <source>
        <strain evidence="4 5">CECT 8305</strain>
    </source>
</reference>
<dbReference type="InterPro" id="IPR029068">
    <property type="entry name" value="Glyas_Bleomycin-R_OHBP_Dase"/>
</dbReference>
<keyword evidence="1" id="KW-0046">Antibiotic resistance</keyword>
<keyword evidence="5" id="KW-1185">Reference proteome</keyword>
<name>A0A7W9V2J5_9ACTN</name>
<dbReference type="AlphaFoldDB" id="A0A7W9V2J5"/>
<feature type="coiled-coil region" evidence="2">
    <location>
        <begin position="248"/>
        <end position="275"/>
    </location>
</feature>
<protein>
    <submittedName>
        <fullName evidence="4">Catechol 2,3-dioxygenase-like lactoylglutathione lyase family enzyme</fullName>
    </submittedName>
</protein>
<dbReference type="SUPFAM" id="SSF54593">
    <property type="entry name" value="Glyoxalase/Bleomycin resistance protein/Dihydroxybiphenyl dioxygenase"/>
    <property type="match status" value="1"/>
</dbReference>
<dbReference type="Pfam" id="PF00903">
    <property type="entry name" value="Glyoxalase"/>
    <property type="match status" value="1"/>
</dbReference>
<dbReference type="GO" id="GO:0046677">
    <property type="term" value="P:response to antibiotic"/>
    <property type="evidence" value="ECO:0007669"/>
    <property type="project" value="UniProtKB-KW"/>
</dbReference>
<organism evidence="4 5">
    <name type="scientific">Streptomyces zagrosensis</name>
    <dbReference type="NCBI Taxonomy" id="1042984"/>
    <lineage>
        <taxon>Bacteria</taxon>
        <taxon>Bacillati</taxon>
        <taxon>Actinomycetota</taxon>
        <taxon>Actinomycetes</taxon>
        <taxon>Kitasatosporales</taxon>
        <taxon>Streptomycetaceae</taxon>
        <taxon>Streptomyces</taxon>
    </lineage>
</organism>
<keyword evidence="4" id="KW-0223">Dioxygenase</keyword>
<evidence type="ECO:0000256" key="2">
    <source>
        <dbReference type="SAM" id="Coils"/>
    </source>
</evidence>
<evidence type="ECO:0000313" key="5">
    <source>
        <dbReference type="Proteomes" id="UP000588098"/>
    </source>
</evidence>
<comment type="caution">
    <text evidence="4">The sequence shown here is derived from an EMBL/GenBank/DDBJ whole genome shotgun (WGS) entry which is preliminary data.</text>
</comment>
<evidence type="ECO:0000256" key="1">
    <source>
        <dbReference type="ARBA" id="ARBA00023251"/>
    </source>
</evidence>
<sequence>MTETTTPMLPCPSVPEILAFYRALGFDVTFEQTQPNPYAVVQRGAIDLHFFGMRRHDPAASYGTCLISTDDVDGMHQAFRSGLKAAYGRVPTRGIPRIGPLRDTTYGVRQFLVTDPGGNCLRIGQPNGDSVAHGEAPTRAFARALHLAALLGDAKGDHRQAARLLDRALAAADAAEAGSGAGSAADSGADVSDAAADAAGVRPSAVELLAALVLRADMAIRLDQPELARTLLGRAAEIVLTEADRVALRDALHRADELREELGSAELEGEELGESAP</sequence>
<feature type="domain" description="Glyoxalase/fosfomycin resistance/dioxygenase" evidence="3">
    <location>
        <begin position="8"/>
        <end position="120"/>
    </location>
</feature>
<dbReference type="Gene3D" id="3.10.180.10">
    <property type="entry name" value="2,3-Dihydroxybiphenyl 1,2-Dioxygenase, domain 1"/>
    <property type="match status" value="1"/>
</dbReference>
<accession>A0A7W9V2J5</accession>
<dbReference type="Proteomes" id="UP000588098">
    <property type="component" value="Unassembled WGS sequence"/>
</dbReference>
<evidence type="ECO:0000313" key="4">
    <source>
        <dbReference type="EMBL" id="MBB5939361.1"/>
    </source>
</evidence>
<dbReference type="RefSeq" id="WP_184578316.1">
    <property type="nucleotide sequence ID" value="NZ_JACHJL010000023.1"/>
</dbReference>
<evidence type="ECO:0000259" key="3">
    <source>
        <dbReference type="Pfam" id="PF00903"/>
    </source>
</evidence>
<proteinExistence type="predicted"/>
<dbReference type="InterPro" id="IPR004360">
    <property type="entry name" value="Glyas_Fos-R_dOase_dom"/>
</dbReference>
<keyword evidence="4" id="KW-0560">Oxidoreductase</keyword>